<feature type="transmembrane region" description="Helical" evidence="1">
    <location>
        <begin position="12"/>
        <end position="33"/>
    </location>
</feature>
<evidence type="ECO:0000256" key="1">
    <source>
        <dbReference type="SAM" id="Phobius"/>
    </source>
</evidence>
<organism evidence="2 3">
    <name type="scientific">Candidatus Mycoplasma haematohominis</name>
    <dbReference type="NCBI Taxonomy" id="1494318"/>
    <lineage>
        <taxon>Bacteria</taxon>
        <taxon>Bacillati</taxon>
        <taxon>Mycoplasmatota</taxon>
        <taxon>Mollicutes</taxon>
        <taxon>Mycoplasmataceae</taxon>
        <taxon>Mycoplasma</taxon>
    </lineage>
</organism>
<protein>
    <submittedName>
        <fullName evidence="2">Uncharacterized protein</fullName>
    </submittedName>
</protein>
<gene>
    <name evidence="2" type="ORF">MHSWG343_09170</name>
</gene>
<keyword evidence="1" id="KW-0472">Membrane</keyword>
<comment type="caution">
    <text evidence="2">The sequence shown here is derived from an EMBL/GenBank/DDBJ whole genome shotgun (WGS) entry which is preliminary data.</text>
</comment>
<evidence type="ECO:0000313" key="3">
    <source>
        <dbReference type="Proteomes" id="UP000324831"/>
    </source>
</evidence>
<name>A0A478FV42_9MOLU</name>
<evidence type="ECO:0000313" key="2">
    <source>
        <dbReference type="EMBL" id="GCE63910.1"/>
    </source>
</evidence>
<proteinExistence type="predicted"/>
<keyword evidence="1" id="KW-1133">Transmembrane helix</keyword>
<keyword evidence="1" id="KW-0812">Transmembrane</keyword>
<accession>A0A478FV42</accession>
<dbReference type="Proteomes" id="UP000324831">
    <property type="component" value="Unassembled WGS sequence"/>
</dbReference>
<dbReference type="EMBL" id="BIMN01000006">
    <property type="protein sequence ID" value="GCE63910.1"/>
    <property type="molecule type" value="Genomic_DNA"/>
</dbReference>
<dbReference type="AlphaFoldDB" id="A0A478FV42"/>
<sequence length="146" mass="16653">MSYIDPKVLKVGVIASLSVGATGGFGFLAVNSYDLKEVSEKDRPFKGLIKHKINGLDIKWKSNANRLLYVSDPSTSFLDEVANHLNVLKKDGYFSWLEKPLWIVTKKSQTTEEIAKWCKFKYELKRVNVPSDEEIAAFNKFCVFDR</sequence>
<reference evidence="2 3" key="1">
    <citation type="submission" date="2019-01" db="EMBL/GenBank/DDBJ databases">
        <title>Draft genome sequences of Candidatus Mycoplasma haemohominis SWG34-3 identified from a patient with pyrexia, anemia and liver dysfunction.</title>
        <authorList>
            <person name="Sekizuka T."/>
            <person name="Hattori N."/>
            <person name="Katano H."/>
            <person name="Takuma T."/>
            <person name="Ito T."/>
            <person name="Arai N."/>
            <person name="Yanai R."/>
            <person name="Ishii S."/>
            <person name="Miura Y."/>
            <person name="Tokunaga T."/>
            <person name="Watanabe H."/>
            <person name="Nomura N."/>
            <person name="Eguchi J."/>
            <person name="Arai T."/>
            <person name="Hasegawa H."/>
            <person name="Nakamaki T."/>
            <person name="Wakita T."/>
            <person name="Niki Y."/>
            <person name="Kuroda M."/>
        </authorList>
    </citation>
    <scope>NUCLEOTIDE SEQUENCE [LARGE SCALE GENOMIC DNA]</scope>
    <source>
        <strain evidence="2">SWG34-3</strain>
    </source>
</reference>